<feature type="region of interest" description="Disordered" evidence="1">
    <location>
        <begin position="586"/>
        <end position="625"/>
    </location>
</feature>
<feature type="compositionally biased region" description="Pro residues" evidence="1">
    <location>
        <begin position="606"/>
        <end position="619"/>
    </location>
</feature>
<feature type="compositionally biased region" description="Basic and acidic residues" evidence="1">
    <location>
        <begin position="586"/>
        <end position="601"/>
    </location>
</feature>
<evidence type="ECO:0000313" key="3">
    <source>
        <dbReference type="Proteomes" id="UP001159363"/>
    </source>
</evidence>
<feature type="compositionally biased region" description="Basic and acidic residues" evidence="1">
    <location>
        <begin position="287"/>
        <end position="301"/>
    </location>
</feature>
<comment type="caution">
    <text evidence="2">The sequence shown here is derived from an EMBL/GenBank/DDBJ whole genome shotgun (WGS) entry which is preliminary data.</text>
</comment>
<organism evidence="2 3">
    <name type="scientific">Dryococelus australis</name>
    <dbReference type="NCBI Taxonomy" id="614101"/>
    <lineage>
        <taxon>Eukaryota</taxon>
        <taxon>Metazoa</taxon>
        <taxon>Ecdysozoa</taxon>
        <taxon>Arthropoda</taxon>
        <taxon>Hexapoda</taxon>
        <taxon>Insecta</taxon>
        <taxon>Pterygota</taxon>
        <taxon>Neoptera</taxon>
        <taxon>Polyneoptera</taxon>
        <taxon>Phasmatodea</taxon>
        <taxon>Verophasmatodea</taxon>
        <taxon>Anareolatae</taxon>
        <taxon>Phasmatidae</taxon>
        <taxon>Eurycanthinae</taxon>
        <taxon>Dryococelus</taxon>
    </lineage>
</organism>
<feature type="region of interest" description="Disordered" evidence="1">
    <location>
        <begin position="72"/>
        <end position="125"/>
    </location>
</feature>
<evidence type="ECO:0000313" key="2">
    <source>
        <dbReference type="EMBL" id="KAJ8898259.1"/>
    </source>
</evidence>
<reference evidence="2 3" key="1">
    <citation type="submission" date="2023-02" db="EMBL/GenBank/DDBJ databases">
        <title>LHISI_Scaffold_Assembly.</title>
        <authorList>
            <person name="Stuart O.P."/>
            <person name="Cleave R."/>
            <person name="Magrath M.J.L."/>
            <person name="Mikheyev A.S."/>
        </authorList>
    </citation>
    <scope>NUCLEOTIDE SEQUENCE [LARGE SCALE GENOMIC DNA]</scope>
    <source>
        <strain evidence="2">Daus_M_001</strain>
        <tissue evidence="2">Leg muscle</tissue>
    </source>
</reference>
<name>A0ABQ9INL0_9NEOP</name>
<sequence length="823" mass="90135">MAGRCHHFVQNTWKKDLCSNCFKSKEEHEANGAVSSDGKSRYQSTLYSSRPYSWRRTEAVVQSILKDTQQLPKKAKGSTVRFPAEESEVIGYGGEENFSSDGEDSVELPDSSTASDEEEEGEEAKALQRLTLDNTDFNTFTANLMGEKQTRSSGRVMLGKPLTDSEGRRQTLQVTITPFGGGCDTSIAANRKSHFNKLLQDGTEDTVLLKSVTKLNDEIFSLEDVCKKSCVETNETKDTVNSAPLETNESEISEENPVCQTSNENNESSEHYSTELFNESKIQPEPVVKENKLHLSEHKQETLPSTTQEAKISGESDSSEGKASRIPLSKSRLPTEKSKPVIRTTAFNGKLDLHGKSEDVVPKPTIRKTVEIVKKTEPEKFTEPEVVKMKICPFTETIPVKDSEVSATPSFGDSGTKTDAAQKDIKKMQSFIFSNKSTLHSTQILSLKKTEIVDTMSQEHKTKVSGQDANNCATGNFAHVIAKPAIVESKETSVVCKLSSFTNVDSPLQSLQLNKLSKFSSDVPSPEKEVKETPTPSESCVPSETKTSSVCEDSSNKTSLLALQGINKLPPAMTRRCDNSMFNAEQHSRELAGEPDGRADPDEPTEPPALPRSPPPIVDPRPSFLHGASSIKQQSVEKPKIPTKPNKVLQAAGRQPAYLVNSASSLHDTVAGKYGIVMRCYKNHLAKSSRQPIITTATYAAMSAAAMMRRMPSCNQQNLSSSVCQTSQKEVCEPPLESPVTESRTPLKRQAPKPPPTPTEEQAPVFVVHKLPAGTGTKCQAPVAREKGKRERASSCSPKMREAVSHLHRDHSPPVSGLLSPYL</sequence>
<dbReference type="PANTHER" id="PTHR37970:SF1">
    <property type="entry name" value="SERINE-RICH ADHESIN FOR PLATELETS"/>
    <property type="match status" value="1"/>
</dbReference>
<dbReference type="EMBL" id="JARBHB010000001">
    <property type="protein sequence ID" value="KAJ8898259.1"/>
    <property type="molecule type" value="Genomic_DNA"/>
</dbReference>
<feature type="compositionally biased region" description="Basic and acidic residues" evidence="1">
    <location>
        <begin position="784"/>
        <end position="812"/>
    </location>
</feature>
<feature type="region of interest" description="Disordered" evidence="1">
    <location>
        <begin position="776"/>
        <end position="823"/>
    </location>
</feature>
<dbReference type="PANTHER" id="PTHR37970">
    <property type="entry name" value="PROTEIN CBG08587"/>
    <property type="match status" value="1"/>
</dbReference>
<dbReference type="Proteomes" id="UP001159363">
    <property type="component" value="Chromosome 1"/>
</dbReference>
<feature type="region of interest" description="Disordered" evidence="1">
    <location>
        <begin position="519"/>
        <end position="556"/>
    </location>
</feature>
<evidence type="ECO:0000256" key="1">
    <source>
        <dbReference type="SAM" id="MobiDB-lite"/>
    </source>
</evidence>
<gene>
    <name evidence="2" type="ORF">PR048_003619</name>
</gene>
<accession>A0ABQ9INL0</accession>
<proteinExistence type="predicted"/>
<feature type="region of interest" description="Disordered" evidence="1">
    <location>
        <begin position="243"/>
        <end position="338"/>
    </location>
</feature>
<keyword evidence="3" id="KW-1185">Reference proteome</keyword>
<feature type="compositionally biased region" description="Polar residues" evidence="1">
    <location>
        <begin position="534"/>
        <end position="556"/>
    </location>
</feature>
<protein>
    <submittedName>
        <fullName evidence="2">Uncharacterized protein</fullName>
    </submittedName>
</protein>
<feature type="region of interest" description="Disordered" evidence="1">
    <location>
        <begin position="730"/>
        <end position="763"/>
    </location>
</feature>